<keyword evidence="8 16" id="KW-0812">Transmembrane</keyword>
<dbReference type="EC" id="2.7.10.2" evidence="4"/>
<keyword evidence="11" id="KW-0067">ATP-binding</keyword>
<dbReference type="GO" id="GO:0004715">
    <property type="term" value="F:non-membrane spanning protein tyrosine kinase activity"/>
    <property type="evidence" value="ECO:0007669"/>
    <property type="project" value="UniProtKB-EC"/>
</dbReference>
<keyword evidence="12 16" id="KW-1133">Transmembrane helix</keyword>
<comment type="similarity">
    <text evidence="3">Belongs to the etk/wzc family.</text>
</comment>
<dbReference type="Proteomes" id="UP000663935">
    <property type="component" value="Chromosome"/>
</dbReference>
<dbReference type="EMBL" id="CP071795">
    <property type="protein sequence ID" value="QTD37314.1"/>
    <property type="molecule type" value="Genomic_DNA"/>
</dbReference>
<comment type="similarity">
    <text evidence="2">Belongs to the CpsD/CapB family.</text>
</comment>
<accession>A0ABX7SSU1</accession>
<keyword evidence="13 16" id="KW-0472">Membrane</keyword>
<evidence type="ECO:0000256" key="3">
    <source>
        <dbReference type="ARBA" id="ARBA00008883"/>
    </source>
</evidence>
<dbReference type="InterPro" id="IPR050445">
    <property type="entry name" value="Bact_polysacc_biosynth/exp"/>
</dbReference>
<reference evidence="20 21" key="1">
    <citation type="submission" date="2021-03" db="EMBL/GenBank/DDBJ databases">
        <title>Complete genome of Polaribacter_sp.G4M1.</title>
        <authorList>
            <person name="Jeong S.W."/>
            <person name="Bae J.W."/>
        </authorList>
    </citation>
    <scope>NUCLEOTIDE SEQUENCE [LARGE SCALE GENOMIC DNA]</scope>
    <source>
        <strain evidence="20 21">G4M1</strain>
    </source>
</reference>
<feature type="domain" description="Polysaccharide chain length determinant N-terminal" evidence="17">
    <location>
        <begin position="32"/>
        <end position="114"/>
    </location>
</feature>
<feature type="transmembrane region" description="Helical" evidence="16">
    <location>
        <begin position="501"/>
        <end position="520"/>
    </location>
</feature>
<evidence type="ECO:0000256" key="15">
    <source>
        <dbReference type="ARBA" id="ARBA00051245"/>
    </source>
</evidence>
<evidence type="ECO:0000256" key="9">
    <source>
        <dbReference type="ARBA" id="ARBA00022741"/>
    </source>
</evidence>
<proteinExistence type="inferred from homology"/>
<gene>
    <name evidence="20" type="ORF">JL193_14590</name>
</gene>
<dbReference type="InterPro" id="IPR025669">
    <property type="entry name" value="AAA_dom"/>
</dbReference>
<dbReference type="PANTHER" id="PTHR32309:SF13">
    <property type="entry name" value="FERRIC ENTEROBACTIN TRANSPORT PROTEIN FEPE"/>
    <property type="match status" value="1"/>
</dbReference>
<dbReference type="Pfam" id="PF13614">
    <property type="entry name" value="AAA_31"/>
    <property type="match status" value="1"/>
</dbReference>
<dbReference type="NCBIfam" id="TIGR01007">
    <property type="entry name" value="eps_fam"/>
    <property type="match status" value="1"/>
</dbReference>
<feature type="domain" description="Tyrosine-protein kinase G-rich" evidence="19">
    <location>
        <begin position="449"/>
        <end position="522"/>
    </location>
</feature>
<dbReference type="InterPro" id="IPR003856">
    <property type="entry name" value="LPS_length_determ_N"/>
</dbReference>
<dbReference type="Gene3D" id="3.40.50.300">
    <property type="entry name" value="P-loop containing nucleotide triphosphate hydrolases"/>
    <property type="match status" value="1"/>
</dbReference>
<keyword evidence="5" id="KW-1003">Cell membrane</keyword>
<evidence type="ECO:0000259" key="19">
    <source>
        <dbReference type="Pfam" id="PF13807"/>
    </source>
</evidence>
<organism evidence="20 21">
    <name type="scientific">Polaribacter batillariae</name>
    <dbReference type="NCBI Taxonomy" id="2808900"/>
    <lineage>
        <taxon>Bacteria</taxon>
        <taxon>Pseudomonadati</taxon>
        <taxon>Bacteroidota</taxon>
        <taxon>Flavobacteriia</taxon>
        <taxon>Flavobacteriales</taxon>
        <taxon>Flavobacteriaceae</taxon>
    </lineage>
</organism>
<evidence type="ECO:0000259" key="17">
    <source>
        <dbReference type="Pfam" id="PF02706"/>
    </source>
</evidence>
<evidence type="ECO:0000256" key="5">
    <source>
        <dbReference type="ARBA" id="ARBA00022475"/>
    </source>
</evidence>
<keyword evidence="21" id="KW-1185">Reference proteome</keyword>
<keyword evidence="6" id="KW-0997">Cell inner membrane</keyword>
<evidence type="ECO:0000259" key="18">
    <source>
        <dbReference type="Pfam" id="PF13614"/>
    </source>
</evidence>
<dbReference type="RefSeq" id="WP_207971485.1">
    <property type="nucleotide sequence ID" value="NZ_CP071795.1"/>
</dbReference>
<keyword evidence="7 20" id="KW-0808">Transferase</keyword>
<evidence type="ECO:0000313" key="20">
    <source>
        <dbReference type="EMBL" id="QTD37314.1"/>
    </source>
</evidence>
<feature type="transmembrane region" description="Helical" evidence="16">
    <location>
        <begin position="30"/>
        <end position="50"/>
    </location>
</feature>
<feature type="domain" description="AAA" evidence="18">
    <location>
        <begin position="588"/>
        <end position="730"/>
    </location>
</feature>
<dbReference type="SUPFAM" id="SSF52540">
    <property type="entry name" value="P-loop containing nucleoside triphosphate hydrolases"/>
    <property type="match status" value="1"/>
</dbReference>
<evidence type="ECO:0000313" key="21">
    <source>
        <dbReference type="Proteomes" id="UP000663935"/>
    </source>
</evidence>
<dbReference type="Pfam" id="PF02706">
    <property type="entry name" value="Wzz"/>
    <property type="match status" value="1"/>
</dbReference>
<evidence type="ECO:0000256" key="14">
    <source>
        <dbReference type="ARBA" id="ARBA00023137"/>
    </source>
</evidence>
<keyword evidence="9" id="KW-0547">Nucleotide-binding</keyword>
<evidence type="ECO:0000256" key="1">
    <source>
        <dbReference type="ARBA" id="ARBA00004429"/>
    </source>
</evidence>
<evidence type="ECO:0000256" key="12">
    <source>
        <dbReference type="ARBA" id="ARBA00022989"/>
    </source>
</evidence>
<name>A0ABX7SSU1_9FLAO</name>
<protein>
    <recommendedName>
        <fullName evidence="4">non-specific protein-tyrosine kinase</fullName>
        <ecNumber evidence="4">2.7.10.2</ecNumber>
    </recommendedName>
</protein>
<evidence type="ECO:0000256" key="2">
    <source>
        <dbReference type="ARBA" id="ARBA00007316"/>
    </source>
</evidence>
<evidence type="ECO:0000256" key="8">
    <source>
        <dbReference type="ARBA" id="ARBA00022692"/>
    </source>
</evidence>
<evidence type="ECO:0000256" key="10">
    <source>
        <dbReference type="ARBA" id="ARBA00022777"/>
    </source>
</evidence>
<dbReference type="Pfam" id="PF13807">
    <property type="entry name" value="GNVR"/>
    <property type="match status" value="1"/>
</dbReference>
<evidence type="ECO:0000256" key="11">
    <source>
        <dbReference type="ARBA" id="ARBA00022840"/>
    </source>
</evidence>
<dbReference type="InterPro" id="IPR027417">
    <property type="entry name" value="P-loop_NTPase"/>
</dbReference>
<evidence type="ECO:0000256" key="7">
    <source>
        <dbReference type="ARBA" id="ARBA00022679"/>
    </source>
</evidence>
<dbReference type="InterPro" id="IPR005702">
    <property type="entry name" value="Wzc-like_C"/>
</dbReference>
<dbReference type="CDD" id="cd05387">
    <property type="entry name" value="BY-kinase"/>
    <property type="match status" value="1"/>
</dbReference>
<evidence type="ECO:0000256" key="13">
    <source>
        <dbReference type="ARBA" id="ARBA00023136"/>
    </source>
</evidence>
<evidence type="ECO:0000256" key="16">
    <source>
        <dbReference type="SAM" id="Phobius"/>
    </source>
</evidence>
<dbReference type="PANTHER" id="PTHR32309">
    <property type="entry name" value="TYROSINE-PROTEIN KINASE"/>
    <property type="match status" value="1"/>
</dbReference>
<sequence length="795" mass="89719">MDKNSEIINSQIQENNDTINIREEVEKYAIYWKWFVLGVTMALIGAFLYLRYTTPQYSASSTIMIKDNQKSGISQELSAIADLGIVGTGSVNNTDNEIEIIKSRKIIGQVVDSLDLDILYFREGRIKKTELYNSSPIKLVLLSRDSAFTNKDTLITISFKDKNKFQLKNIDREIISTHNYNEVIISKIGKFKISRNTVFEDDQSDVFILINKKSKIIDSYRERLNISSIGKNSSVLNLSIKDAVRQKAEDFLDELVRQYNIDAINDKSEVSKKTRDFISERIEKIGQDLSKIQDSVKDYREKNKITGLSMEGELALENASKNNEKIIELKTELSLAKGIYESLNSDTINDADETLPPNLGFKDLSISESIIRYNELVNEKNALSLNAGAKNPLLIQYRSEINSQRRNLKKSIKNHLYSLEAQLEQLNKSASLVSSKVSSIPALERGFIDIARQQEIISGLFSYLLKKKEETDISLAVTVPNAKIIDVAYSSENPVSPKKKIIYLAALLLGLLIPFIIIYLKNLLDTKIHNKKDIEAALSVPFLGDIPKSESNEKIIVSNDARSSGSEAFRLIRTNLDFMLANNTKNSKFIFITSTTSGEGKSFISINLAATLALSNRKVLLMGMDLRAPKVTEYLGIESRKGITNYITNDNLSLDDIRFSIPESKGLDIISSGAIPPNPAELLASKSIENLFKEVRDLDYYDFIIVDTAPVNLVTDTLLISKYADMFLYVVRANYLDKRLLAIPEELYKSKRLPNMSIVLNDTDPKRSYGYGYGYGGYGYLSEDETKPWYKKIFS</sequence>
<comment type="subcellular location">
    <subcellularLocation>
        <location evidence="1">Cell inner membrane</location>
        <topology evidence="1">Multi-pass membrane protein</topology>
    </subcellularLocation>
</comment>
<keyword evidence="14" id="KW-0829">Tyrosine-protein kinase</keyword>
<dbReference type="InterPro" id="IPR032807">
    <property type="entry name" value="GNVR"/>
</dbReference>
<evidence type="ECO:0000256" key="4">
    <source>
        <dbReference type="ARBA" id="ARBA00011903"/>
    </source>
</evidence>
<keyword evidence="10" id="KW-0418">Kinase</keyword>
<evidence type="ECO:0000256" key="6">
    <source>
        <dbReference type="ARBA" id="ARBA00022519"/>
    </source>
</evidence>
<comment type="catalytic activity">
    <reaction evidence="15">
        <text>L-tyrosyl-[protein] + ATP = O-phospho-L-tyrosyl-[protein] + ADP + H(+)</text>
        <dbReference type="Rhea" id="RHEA:10596"/>
        <dbReference type="Rhea" id="RHEA-COMP:10136"/>
        <dbReference type="Rhea" id="RHEA-COMP:20101"/>
        <dbReference type="ChEBI" id="CHEBI:15378"/>
        <dbReference type="ChEBI" id="CHEBI:30616"/>
        <dbReference type="ChEBI" id="CHEBI:46858"/>
        <dbReference type="ChEBI" id="CHEBI:61978"/>
        <dbReference type="ChEBI" id="CHEBI:456216"/>
        <dbReference type="EC" id="2.7.10.2"/>
    </reaction>
</comment>